<keyword evidence="1" id="KW-0732">Signal</keyword>
<proteinExistence type="predicted"/>
<dbReference type="STRING" id="983917.RGE_37620"/>
<sequence length="244" mass="26056">MNTRRLRISAALLAAVCTGTLQAAPYARSHASFEDFQVTLVDLDPSDAITPSLESRPTTAYAGYYDYVNGTRTYDSFWPTARFDASSGSTVMIVEATPDRLETWAEVGAAGDAVTDTFTMSGFTLSPHTEVDFSGLLTAQALCYRCAQLRAYAVFNVIGDQGRAYVVDIPSGTRSMSFEHRYTNDTDAPLTFQLLAATYSLASMSPVPEPPTWLLGLAGLAFVGGAHRRARGGGPACSTHAPAG</sequence>
<organism evidence="3 4">
    <name type="scientific">Rubrivivax gelatinosus (strain NBRC 100245 / IL144)</name>
    <dbReference type="NCBI Taxonomy" id="983917"/>
    <lineage>
        <taxon>Bacteria</taxon>
        <taxon>Pseudomonadati</taxon>
        <taxon>Pseudomonadota</taxon>
        <taxon>Betaproteobacteria</taxon>
        <taxon>Burkholderiales</taxon>
        <taxon>Sphaerotilaceae</taxon>
        <taxon>Rubrivivax</taxon>
    </lineage>
</organism>
<keyword evidence="4" id="KW-1185">Reference proteome</keyword>
<evidence type="ECO:0000259" key="2">
    <source>
        <dbReference type="Pfam" id="PF07589"/>
    </source>
</evidence>
<reference evidence="3 4" key="1">
    <citation type="journal article" date="2012" name="J. Bacteriol.">
        <title>Complete genome sequence of phototrophic betaproteobacterium Rubrivivax gelatinosus IL144.</title>
        <authorList>
            <person name="Nagashima S."/>
            <person name="Kamimura A."/>
            <person name="Shimizu T."/>
            <person name="Nakamura-isaki S."/>
            <person name="Aono E."/>
            <person name="Sakamoto K."/>
            <person name="Ichikawa N."/>
            <person name="Nakazawa H."/>
            <person name="Sekine M."/>
            <person name="Yamazaki S."/>
            <person name="Fujita N."/>
            <person name="Shimada K."/>
            <person name="Hanada S."/>
            <person name="Nagashima K.V.P."/>
        </authorList>
    </citation>
    <scope>NUCLEOTIDE SEQUENCE [LARGE SCALE GENOMIC DNA]</scope>
    <source>
        <strain evidence="4">NBRC 100245 / IL144</strain>
    </source>
</reference>
<feature type="domain" description="Ice-binding protein C-terminal" evidence="2">
    <location>
        <begin position="206"/>
        <end position="229"/>
    </location>
</feature>
<evidence type="ECO:0000313" key="3">
    <source>
        <dbReference type="EMBL" id="BAL97101.1"/>
    </source>
</evidence>
<accession>I0HVR4</accession>
<dbReference type="RefSeq" id="WP_014429955.1">
    <property type="nucleotide sequence ID" value="NC_017075.1"/>
</dbReference>
<dbReference type="PATRIC" id="fig|983917.3.peg.3671"/>
<gene>
    <name evidence="3" type="ordered locus">RGE_37620</name>
</gene>
<name>I0HVR4_RUBGI</name>
<dbReference type="KEGG" id="rge:RGE_37620"/>
<protein>
    <recommendedName>
        <fullName evidence="2">Ice-binding protein C-terminal domain-containing protein</fullName>
    </recommendedName>
</protein>
<dbReference type="AlphaFoldDB" id="I0HVR4"/>
<dbReference type="HOGENOM" id="CLU_1137378_0_0_4"/>
<dbReference type="Pfam" id="PF07589">
    <property type="entry name" value="PEP-CTERM"/>
    <property type="match status" value="1"/>
</dbReference>
<dbReference type="InterPro" id="IPR013424">
    <property type="entry name" value="Ice-binding_C"/>
</dbReference>
<evidence type="ECO:0000313" key="4">
    <source>
        <dbReference type="Proteomes" id="UP000007883"/>
    </source>
</evidence>
<dbReference type="Proteomes" id="UP000007883">
    <property type="component" value="Chromosome"/>
</dbReference>
<dbReference type="EMBL" id="AP012320">
    <property type="protein sequence ID" value="BAL97101.1"/>
    <property type="molecule type" value="Genomic_DNA"/>
</dbReference>
<evidence type="ECO:0000256" key="1">
    <source>
        <dbReference type="SAM" id="SignalP"/>
    </source>
</evidence>
<feature type="chain" id="PRO_5003628258" description="Ice-binding protein C-terminal domain-containing protein" evidence="1">
    <location>
        <begin position="24"/>
        <end position="244"/>
    </location>
</feature>
<feature type="signal peptide" evidence="1">
    <location>
        <begin position="1"/>
        <end position="23"/>
    </location>
</feature>